<protein>
    <submittedName>
        <fullName evidence="11">Sugar ABC transporter ATP-binding protein</fullName>
    </submittedName>
</protein>
<dbReference type="PROSITE" id="PS50893">
    <property type="entry name" value="ABC_TRANSPORTER_2"/>
    <property type="match status" value="2"/>
</dbReference>
<feature type="domain" description="ABC transporter" evidence="10">
    <location>
        <begin position="266"/>
        <end position="507"/>
    </location>
</feature>
<dbReference type="GO" id="GO:0016887">
    <property type="term" value="F:ATP hydrolysis activity"/>
    <property type="evidence" value="ECO:0007669"/>
    <property type="project" value="InterPro"/>
</dbReference>
<reference evidence="11 12" key="1">
    <citation type="journal article" date="2021" name="Microorganisms">
        <title>Acidisoma silvae sp. nov. and Acidisomacellulosilytica sp. nov., Two Acidophilic Bacteria Isolated from Decaying Wood, Hydrolyzing Cellulose and Producing Poly-3-hydroxybutyrate.</title>
        <authorList>
            <person name="Mieszkin S."/>
            <person name="Pouder E."/>
            <person name="Uroz S."/>
            <person name="Simon-Colin C."/>
            <person name="Alain K."/>
        </authorList>
    </citation>
    <scope>NUCLEOTIDE SEQUENCE [LARGE SCALE GENOMIC DNA]</scope>
    <source>
        <strain evidence="11 12">HW T5.17</strain>
    </source>
</reference>
<feature type="domain" description="ABC transporter" evidence="10">
    <location>
        <begin position="19"/>
        <end position="254"/>
    </location>
</feature>
<gene>
    <name evidence="11" type="ORF">ACELLULO517_16105</name>
</gene>
<evidence type="ECO:0000256" key="2">
    <source>
        <dbReference type="ARBA" id="ARBA00022448"/>
    </source>
</evidence>
<sequence>MLGAAGVTDPAARHSDALLACVAVSKQFGDVQVLFDVSIALHAGEVHALIGENGAGKSTLMKILSGYLPPTGGEIVFDGAARQFSSSEAAEDAGIVLIHQEFNLAEQLTVEANIFLGREIKRGLFLDVKTMRARAQALLAALETKIDPTARVQDLAVPDKQMVEIAKALARDARVLILDEPTAVLTPKESLVLFRQIARLKAQGVAILYTSHKLDEVSAISDKITVLRDGRHVITAPAADLTEHDMARQMVGRDLSELFPPKLPPMVAETVLEVAGLSVPGYVTDASFHLRRGEILGFAGLVGSGRTELMEGLMGLRPSEGAVSVMGKPVHIRSAADAARLGLAYLTEDRKGRGLLLRSRMRPNLTLLALDRFSRILIDEAAEDRALDQAIREFDIRAPSRTVAVGNLSGGNQQKLLLAKTMLIEPEIVIIDEPTRGIDIGTKQQIYGFVQRLAAAGKSVIVISSEMAEVIGLSHRVMVMRLGRITGELEGEAIGEESIVRYAMGLDSMTKDHRAEDRLHAAR</sequence>
<dbReference type="InterPro" id="IPR027417">
    <property type="entry name" value="P-loop_NTPase"/>
</dbReference>
<dbReference type="EMBL" id="JAESVA010000005">
    <property type="protein sequence ID" value="MCB8881773.1"/>
    <property type="molecule type" value="Genomic_DNA"/>
</dbReference>
<keyword evidence="4" id="KW-0762">Sugar transport</keyword>
<dbReference type="CDD" id="cd03215">
    <property type="entry name" value="ABC_Carb_Monos_II"/>
    <property type="match status" value="1"/>
</dbReference>
<evidence type="ECO:0000256" key="6">
    <source>
        <dbReference type="ARBA" id="ARBA00022741"/>
    </source>
</evidence>
<dbReference type="PANTHER" id="PTHR43790:SF3">
    <property type="entry name" value="D-ALLOSE IMPORT ATP-BINDING PROTEIN ALSA-RELATED"/>
    <property type="match status" value="1"/>
</dbReference>
<evidence type="ECO:0000256" key="8">
    <source>
        <dbReference type="ARBA" id="ARBA00022967"/>
    </source>
</evidence>
<dbReference type="SMART" id="SM00382">
    <property type="entry name" value="AAA"/>
    <property type="match status" value="2"/>
</dbReference>
<evidence type="ECO:0000256" key="9">
    <source>
        <dbReference type="ARBA" id="ARBA00023136"/>
    </source>
</evidence>
<dbReference type="InterPro" id="IPR017871">
    <property type="entry name" value="ABC_transporter-like_CS"/>
</dbReference>
<evidence type="ECO:0000259" key="10">
    <source>
        <dbReference type="PROSITE" id="PS50893"/>
    </source>
</evidence>
<dbReference type="FunFam" id="3.40.50.300:FF:000127">
    <property type="entry name" value="Ribose import ATP-binding protein RbsA"/>
    <property type="match status" value="1"/>
</dbReference>
<dbReference type="Proteomes" id="UP000721844">
    <property type="component" value="Unassembled WGS sequence"/>
</dbReference>
<comment type="caution">
    <text evidence="11">The sequence shown here is derived from an EMBL/GenBank/DDBJ whole genome shotgun (WGS) entry which is preliminary data.</text>
</comment>
<dbReference type="GO" id="GO:0005886">
    <property type="term" value="C:plasma membrane"/>
    <property type="evidence" value="ECO:0007669"/>
    <property type="project" value="UniProtKB-SubCell"/>
</dbReference>
<keyword evidence="2" id="KW-0813">Transport</keyword>
<evidence type="ECO:0000256" key="1">
    <source>
        <dbReference type="ARBA" id="ARBA00004202"/>
    </source>
</evidence>
<dbReference type="AlphaFoldDB" id="A0A963Z2R1"/>
<name>A0A963Z2R1_9PROT</name>
<dbReference type="PROSITE" id="PS00211">
    <property type="entry name" value="ABC_TRANSPORTER_1"/>
    <property type="match status" value="1"/>
</dbReference>
<organism evidence="11 12">
    <name type="scientific">Acidisoma cellulosilyticum</name>
    <dbReference type="NCBI Taxonomy" id="2802395"/>
    <lineage>
        <taxon>Bacteria</taxon>
        <taxon>Pseudomonadati</taxon>
        <taxon>Pseudomonadota</taxon>
        <taxon>Alphaproteobacteria</taxon>
        <taxon>Acetobacterales</taxon>
        <taxon>Acidocellaceae</taxon>
        <taxon>Acidisoma</taxon>
    </lineage>
</organism>
<evidence type="ECO:0000256" key="7">
    <source>
        <dbReference type="ARBA" id="ARBA00022840"/>
    </source>
</evidence>
<keyword evidence="8" id="KW-1278">Translocase</keyword>
<keyword evidence="3" id="KW-1003">Cell membrane</keyword>
<dbReference type="InterPro" id="IPR003439">
    <property type="entry name" value="ABC_transporter-like_ATP-bd"/>
</dbReference>
<dbReference type="Gene3D" id="3.40.50.300">
    <property type="entry name" value="P-loop containing nucleotide triphosphate hydrolases"/>
    <property type="match status" value="2"/>
</dbReference>
<evidence type="ECO:0000313" key="11">
    <source>
        <dbReference type="EMBL" id="MCB8881773.1"/>
    </source>
</evidence>
<keyword evidence="12" id="KW-1185">Reference proteome</keyword>
<accession>A0A963Z2R1</accession>
<dbReference type="PANTHER" id="PTHR43790">
    <property type="entry name" value="CARBOHYDRATE TRANSPORT ATP-BINDING PROTEIN MG119-RELATED"/>
    <property type="match status" value="1"/>
</dbReference>
<dbReference type="InterPro" id="IPR003593">
    <property type="entry name" value="AAA+_ATPase"/>
</dbReference>
<keyword evidence="6" id="KW-0547">Nucleotide-binding</keyword>
<evidence type="ECO:0000313" key="12">
    <source>
        <dbReference type="Proteomes" id="UP000721844"/>
    </source>
</evidence>
<dbReference type="CDD" id="cd03216">
    <property type="entry name" value="ABC_Carb_Monos_I"/>
    <property type="match status" value="1"/>
</dbReference>
<keyword evidence="5" id="KW-0677">Repeat</keyword>
<evidence type="ECO:0000256" key="4">
    <source>
        <dbReference type="ARBA" id="ARBA00022597"/>
    </source>
</evidence>
<keyword evidence="9" id="KW-0472">Membrane</keyword>
<dbReference type="SUPFAM" id="SSF52540">
    <property type="entry name" value="P-loop containing nucleoside triphosphate hydrolases"/>
    <property type="match status" value="2"/>
</dbReference>
<proteinExistence type="predicted"/>
<keyword evidence="7 11" id="KW-0067">ATP-binding</keyword>
<dbReference type="InterPro" id="IPR050107">
    <property type="entry name" value="ABC_carbohydrate_import_ATPase"/>
</dbReference>
<dbReference type="Pfam" id="PF00005">
    <property type="entry name" value="ABC_tran"/>
    <property type="match status" value="2"/>
</dbReference>
<evidence type="ECO:0000256" key="5">
    <source>
        <dbReference type="ARBA" id="ARBA00022737"/>
    </source>
</evidence>
<dbReference type="GO" id="GO:0005524">
    <property type="term" value="F:ATP binding"/>
    <property type="evidence" value="ECO:0007669"/>
    <property type="project" value="UniProtKB-KW"/>
</dbReference>
<comment type="subcellular location">
    <subcellularLocation>
        <location evidence="1">Cell membrane</location>
        <topology evidence="1">Peripheral membrane protein</topology>
    </subcellularLocation>
</comment>
<evidence type="ECO:0000256" key="3">
    <source>
        <dbReference type="ARBA" id="ARBA00022475"/>
    </source>
</evidence>